<reference evidence="3 4" key="1">
    <citation type="journal article" date="2010" name="Nature">
        <title>Genome sequencing and analysis of the model grass Brachypodium distachyon.</title>
        <authorList>
            <consortium name="International Brachypodium Initiative"/>
        </authorList>
    </citation>
    <scope>NUCLEOTIDE SEQUENCE [LARGE SCALE GENOMIC DNA]</scope>
    <source>
        <strain evidence="3 4">Bd21</strain>
    </source>
</reference>
<keyword evidence="2" id="KW-1133">Transmembrane helix</keyword>
<feature type="transmembrane region" description="Helical" evidence="2">
    <location>
        <begin position="708"/>
        <end position="730"/>
    </location>
</feature>
<dbReference type="InterPro" id="IPR052843">
    <property type="entry name" value="ER_body_metal_sequester"/>
</dbReference>
<dbReference type="AlphaFoldDB" id="I1H212"/>
<dbReference type="PANTHER" id="PTHR38937:SF2">
    <property type="entry name" value="MEMBRANE PROTEIN OF ER BODY-LIKE PROTEIN ISOFORM X1"/>
    <property type="match status" value="1"/>
</dbReference>
<dbReference type="STRING" id="15368.I1H212"/>
<evidence type="ECO:0000256" key="1">
    <source>
        <dbReference type="SAM" id="MobiDB-lite"/>
    </source>
</evidence>
<evidence type="ECO:0008006" key="6">
    <source>
        <dbReference type="Google" id="ProtNLM"/>
    </source>
</evidence>
<dbReference type="FunCoup" id="I1H212">
    <property type="interactions" value="942"/>
</dbReference>
<feature type="compositionally biased region" description="Low complexity" evidence="1">
    <location>
        <begin position="475"/>
        <end position="515"/>
    </location>
</feature>
<feature type="compositionally biased region" description="Low complexity" evidence="1">
    <location>
        <begin position="458"/>
        <end position="468"/>
    </location>
</feature>
<proteinExistence type="predicted"/>
<feature type="region of interest" description="Disordered" evidence="1">
    <location>
        <begin position="458"/>
        <end position="515"/>
    </location>
</feature>
<dbReference type="eggNOG" id="ENOG502QQ85">
    <property type="taxonomic scope" value="Eukaryota"/>
</dbReference>
<keyword evidence="2" id="KW-0472">Membrane</keyword>
<feature type="transmembrane region" description="Helical" evidence="2">
    <location>
        <begin position="742"/>
        <end position="761"/>
    </location>
</feature>
<dbReference type="Proteomes" id="UP000008810">
    <property type="component" value="Chromosome 1"/>
</dbReference>
<keyword evidence="5" id="KW-1185">Reference proteome</keyword>
<evidence type="ECO:0000256" key="2">
    <source>
        <dbReference type="SAM" id="Phobius"/>
    </source>
</evidence>
<sequence length="835" mass="91371">MMEVVVESKKPWDQFKEDVEIMEEETAAGTLLTRETKKKLLDFGANGNGAHVNGEEEEEEELKAEEVLEAEDQQQQQQHKSIFFDPTKGLWKCRHCDWTYCLTSPYENNTLNHRGYRHHIEWNRESLVHNKSFYASQNKVPEIITEAMRFGAQNEDADATPTPKGKELEAHENGNAQEINDTPNNGKLENGSHSNGSHQVSNGSDTKAVHMFERIGRSEINPTEAEIEAHENGTGQEVIHPPNNYKLEHESYSSDSHQVSNGSETKIAYVFETRREQIYPTEADKGEHVTEAKPHIEEYDLEKIIDQQETHDLYCPNCNSCITRRVILKKRKRTPRIPDEPTKKPHTEEQPSTAAPERDGQESPEVFRCLSCFSFFIPTGCGLNIFRIFGGRDLHQQADVQQPSAPEQMPQSENCASWLLSCFQPGDGPNQPYADAGSATTPLLPDKQSLSGTITTAAASTSVHSHGSIGKPDQSTESSSQVQTTTTTTITTTTATESTSSTTTSEAASSSSHTTAATGFLQTEVIEAMTGQILPPKPAGVAVTDATHLSGKEGTGTTIFENSSLPSPAIPTSGFREIPGVIPRGDKLIPQAADPPRHLVLPVSDAPTTENHPRVPTSGQRDEWDILKSIVYGGLVESVTSLSIVSAAAASGAKTLDIFILGIANLIGGIPLIFHNISDLRNLGDVNGNDEQVGHYWLQLGRRSKFRLHMFLALLSYIMFGLLPPVLYGLSFRKSDDRENKMMTVAAASLACVALLALGKAHVSRSRTYFKTLMYYLMIVVSASGLSYVAGVLITRLLVHFGIIDQGASAPPAPPSLSSSFPYAVGAETSAWASF</sequence>
<dbReference type="RefSeq" id="XP_010228138.1">
    <property type="nucleotide sequence ID" value="XM_010229836.3"/>
</dbReference>
<dbReference type="OMA" id="NQDANMK"/>
<dbReference type="GO" id="GO:0016020">
    <property type="term" value="C:membrane"/>
    <property type="evidence" value="ECO:0000318"/>
    <property type="project" value="GO_Central"/>
</dbReference>
<feature type="compositionally biased region" description="Polar residues" evidence="1">
    <location>
        <begin position="174"/>
        <end position="204"/>
    </location>
</feature>
<reference evidence="4" key="3">
    <citation type="submission" date="2018-08" db="UniProtKB">
        <authorList>
            <consortium name="EnsemblPlants"/>
        </authorList>
    </citation>
    <scope>IDENTIFICATION</scope>
    <source>
        <strain evidence="4">cv. Bd21</strain>
    </source>
</reference>
<feature type="transmembrane region" description="Helical" evidence="2">
    <location>
        <begin position="773"/>
        <end position="799"/>
    </location>
</feature>
<accession>I1H212</accession>
<gene>
    <name evidence="4" type="primary">LOC100820938</name>
    <name evidence="3" type="ORF">BRADI_1g52150v3</name>
</gene>
<dbReference type="GO" id="GO:0010168">
    <property type="term" value="C:ER body"/>
    <property type="evidence" value="ECO:0000318"/>
    <property type="project" value="GO_Central"/>
</dbReference>
<evidence type="ECO:0000313" key="4">
    <source>
        <dbReference type="EnsemblPlants" id="KQK20053"/>
    </source>
</evidence>
<keyword evidence="2" id="KW-0812">Transmembrane</keyword>
<dbReference type="GO" id="GO:0005381">
    <property type="term" value="F:iron ion transmembrane transporter activity"/>
    <property type="evidence" value="ECO:0000318"/>
    <property type="project" value="GO_Central"/>
</dbReference>
<dbReference type="OrthoDB" id="1924921at2759"/>
<dbReference type="EMBL" id="CM000880">
    <property type="protein sequence ID" value="KQK20053.1"/>
    <property type="molecule type" value="Genomic_DNA"/>
</dbReference>
<feature type="compositionally biased region" description="Polar residues" evidence="1">
    <location>
        <begin position="555"/>
        <end position="566"/>
    </location>
</feature>
<evidence type="ECO:0000313" key="5">
    <source>
        <dbReference type="Proteomes" id="UP000008810"/>
    </source>
</evidence>
<organism evidence="3">
    <name type="scientific">Brachypodium distachyon</name>
    <name type="common">Purple false brome</name>
    <name type="synonym">Trachynia distachya</name>
    <dbReference type="NCBI Taxonomy" id="15368"/>
    <lineage>
        <taxon>Eukaryota</taxon>
        <taxon>Viridiplantae</taxon>
        <taxon>Streptophyta</taxon>
        <taxon>Embryophyta</taxon>
        <taxon>Tracheophyta</taxon>
        <taxon>Spermatophyta</taxon>
        <taxon>Magnoliopsida</taxon>
        <taxon>Liliopsida</taxon>
        <taxon>Poales</taxon>
        <taxon>Poaceae</taxon>
        <taxon>BOP clade</taxon>
        <taxon>Pooideae</taxon>
        <taxon>Stipodae</taxon>
        <taxon>Brachypodieae</taxon>
        <taxon>Brachypodium</taxon>
    </lineage>
</organism>
<dbReference type="GO" id="GO:0030026">
    <property type="term" value="P:intracellular manganese ion homeostasis"/>
    <property type="evidence" value="ECO:0000318"/>
    <property type="project" value="GO_Central"/>
</dbReference>
<feature type="region of interest" description="Disordered" evidence="1">
    <location>
        <begin position="332"/>
        <end position="362"/>
    </location>
</feature>
<dbReference type="GO" id="GO:0005384">
    <property type="term" value="F:manganese ion transmembrane transporter activity"/>
    <property type="evidence" value="ECO:0000318"/>
    <property type="project" value="GO_Central"/>
</dbReference>
<feature type="region of interest" description="Disordered" evidence="1">
    <location>
        <begin position="552"/>
        <end position="572"/>
    </location>
</feature>
<dbReference type="HOGENOM" id="CLU_349649_0_0_1"/>
<dbReference type="ExpressionAtlas" id="I1H212">
    <property type="expression patterns" value="baseline and differential"/>
</dbReference>
<dbReference type="EnsemblPlants" id="KQK20053">
    <property type="protein sequence ID" value="KQK20053"/>
    <property type="gene ID" value="BRADI_1g52150v3"/>
</dbReference>
<dbReference type="GeneID" id="100820938"/>
<reference evidence="3" key="2">
    <citation type="submission" date="2017-06" db="EMBL/GenBank/DDBJ databases">
        <title>WGS assembly of Brachypodium distachyon.</title>
        <authorList>
            <consortium name="The International Brachypodium Initiative"/>
            <person name="Lucas S."/>
            <person name="Harmon-Smith M."/>
            <person name="Lail K."/>
            <person name="Tice H."/>
            <person name="Grimwood J."/>
            <person name="Bruce D."/>
            <person name="Barry K."/>
            <person name="Shu S."/>
            <person name="Lindquist E."/>
            <person name="Wang M."/>
            <person name="Pitluck S."/>
            <person name="Vogel J.P."/>
            <person name="Garvin D.F."/>
            <person name="Mockler T.C."/>
            <person name="Schmutz J."/>
            <person name="Rokhsar D."/>
            <person name="Bevan M.W."/>
        </authorList>
    </citation>
    <scope>NUCLEOTIDE SEQUENCE</scope>
    <source>
        <strain evidence="3">Bd21</strain>
    </source>
</reference>
<protein>
    <recommendedName>
        <fullName evidence="6">Membrane protein of ER body-like protein</fullName>
    </recommendedName>
</protein>
<evidence type="ECO:0000313" key="3">
    <source>
        <dbReference type="EMBL" id="KQK20053.1"/>
    </source>
</evidence>
<dbReference type="Gramene" id="KQK20053">
    <property type="protein sequence ID" value="KQK20053"/>
    <property type="gene ID" value="BRADI_1g52150v3"/>
</dbReference>
<name>I1H212_BRADI</name>
<feature type="transmembrane region" description="Helical" evidence="2">
    <location>
        <begin position="658"/>
        <end position="677"/>
    </location>
</feature>
<dbReference type="PANTHER" id="PTHR38937">
    <property type="entry name" value="MEMBRANE PROTEIN OF ER BODY-LIKE PROTEIN"/>
    <property type="match status" value="1"/>
</dbReference>
<feature type="compositionally biased region" description="Basic and acidic residues" evidence="1">
    <location>
        <begin position="336"/>
        <end position="349"/>
    </location>
</feature>
<feature type="region of interest" description="Disordered" evidence="1">
    <location>
        <begin position="429"/>
        <end position="448"/>
    </location>
</feature>
<feature type="region of interest" description="Disordered" evidence="1">
    <location>
        <begin position="173"/>
        <end position="204"/>
    </location>
</feature>